<dbReference type="Gene3D" id="3.40.50.1110">
    <property type="entry name" value="SGNH hydrolase"/>
    <property type="match status" value="1"/>
</dbReference>
<reference evidence="2 3" key="1">
    <citation type="journal article" date="2013" name="Int. J. Syst. Evol. Microbiol.">
        <title>Roseomonas aerophila sp. nov., isolated from air.</title>
        <authorList>
            <person name="Kim S.J."/>
            <person name="Weon H.Y."/>
            <person name="Ahn J.H."/>
            <person name="Hong S.B."/>
            <person name="Seok S.J."/>
            <person name="Whang K.S."/>
            <person name="Kwon S.W."/>
        </authorList>
    </citation>
    <scope>NUCLEOTIDE SEQUENCE [LARGE SCALE GENOMIC DNA]</scope>
    <source>
        <strain evidence="2 3">NBRC 108923</strain>
    </source>
</reference>
<dbReference type="InterPro" id="IPR036514">
    <property type="entry name" value="SGNH_hydro_sf"/>
</dbReference>
<accession>A0ABR7RFW8</accession>
<name>A0ABR7RFW8_9PROT</name>
<keyword evidence="3" id="KW-1185">Reference proteome</keyword>
<organism evidence="2 3">
    <name type="scientific">Teichococcus aerophilus</name>
    <dbReference type="NCBI Taxonomy" id="1224513"/>
    <lineage>
        <taxon>Bacteria</taxon>
        <taxon>Pseudomonadati</taxon>
        <taxon>Pseudomonadota</taxon>
        <taxon>Alphaproteobacteria</taxon>
        <taxon>Acetobacterales</taxon>
        <taxon>Roseomonadaceae</taxon>
        <taxon>Roseomonas</taxon>
    </lineage>
</organism>
<dbReference type="InterPro" id="IPR051532">
    <property type="entry name" value="Ester_Hydrolysis_Enzymes"/>
</dbReference>
<comment type="caution">
    <text evidence="2">The sequence shown here is derived from an EMBL/GenBank/DDBJ whole genome shotgun (WGS) entry which is preliminary data.</text>
</comment>
<gene>
    <name evidence="2" type="ORF">IBL26_01330</name>
</gene>
<dbReference type="Pfam" id="PF13472">
    <property type="entry name" value="Lipase_GDSL_2"/>
    <property type="match status" value="1"/>
</dbReference>
<dbReference type="InterPro" id="IPR013830">
    <property type="entry name" value="SGNH_hydro"/>
</dbReference>
<protein>
    <submittedName>
        <fullName evidence="2">GDSL family lipase</fullName>
    </submittedName>
</protein>
<sequence>MAAGSAQAQAQAPAVCPAVPALPTLPVEAIPAPVPVPYWNQRVQELDKIIGSTDLSRVKLLFLGDSITQIWDPQVFQRYYGQRAALNMGVASDTTQGLLWRLGRSPLGQQLKPQLVVLMIGTNNAHNPKTEDVAFGIAQTIRLIRQRVPESKILLIGILPRGATAQDWFRTPVAKINGLIASCADQQHIFFVDPGASLLDSDGNLSERMAADRLHLTAAGYSILSTAIEPSVRALLGR</sequence>
<dbReference type="Proteomes" id="UP000626026">
    <property type="component" value="Unassembled WGS sequence"/>
</dbReference>
<evidence type="ECO:0000313" key="2">
    <source>
        <dbReference type="EMBL" id="MBC9205461.1"/>
    </source>
</evidence>
<evidence type="ECO:0000259" key="1">
    <source>
        <dbReference type="Pfam" id="PF13472"/>
    </source>
</evidence>
<evidence type="ECO:0000313" key="3">
    <source>
        <dbReference type="Proteomes" id="UP000626026"/>
    </source>
</evidence>
<dbReference type="EMBL" id="JACTVA010000002">
    <property type="protein sequence ID" value="MBC9205461.1"/>
    <property type="molecule type" value="Genomic_DNA"/>
</dbReference>
<dbReference type="PANTHER" id="PTHR30383">
    <property type="entry name" value="THIOESTERASE 1/PROTEASE 1/LYSOPHOSPHOLIPASE L1"/>
    <property type="match status" value="1"/>
</dbReference>
<dbReference type="SUPFAM" id="SSF52266">
    <property type="entry name" value="SGNH hydrolase"/>
    <property type="match status" value="1"/>
</dbReference>
<proteinExistence type="predicted"/>
<dbReference type="PANTHER" id="PTHR30383:SF5">
    <property type="entry name" value="SGNH HYDROLASE-TYPE ESTERASE DOMAIN-CONTAINING PROTEIN"/>
    <property type="match status" value="1"/>
</dbReference>
<feature type="domain" description="SGNH hydrolase-type esterase" evidence="1">
    <location>
        <begin position="62"/>
        <end position="222"/>
    </location>
</feature>